<comment type="catalytic activity">
    <reaction evidence="30">
        <text>1-hexadecanoyl-2-(9Z-octadecenoyl)-sn-glycero-3-phospho-(1'-sn-glycerol) + H2O = 1-hexadecanoyl-sn-glycero-3-phospho-(1'-sn-glycerol) + (9Z)-octadecenoate + H(+)</text>
        <dbReference type="Rhea" id="RHEA:40919"/>
        <dbReference type="ChEBI" id="CHEBI:15377"/>
        <dbReference type="ChEBI" id="CHEBI:15378"/>
        <dbReference type="ChEBI" id="CHEBI:30823"/>
        <dbReference type="ChEBI" id="CHEBI:72841"/>
        <dbReference type="ChEBI" id="CHEBI:75158"/>
    </reaction>
    <physiologicalReaction direction="left-to-right" evidence="30">
        <dbReference type="Rhea" id="RHEA:40920"/>
    </physiologicalReaction>
</comment>
<comment type="catalytic activity">
    <reaction evidence="40">
        <text>1-hexadecanoyl-2-(9Z-octadecenoyl)-sn-glycero-3-phosphocholine + H2O = 1-hexadecanoyl-sn-glycero-3-phosphocholine + (9Z)-octadecenoate + H(+)</text>
        <dbReference type="Rhea" id="RHEA:38779"/>
        <dbReference type="ChEBI" id="CHEBI:15377"/>
        <dbReference type="ChEBI" id="CHEBI:15378"/>
        <dbReference type="ChEBI" id="CHEBI:30823"/>
        <dbReference type="ChEBI" id="CHEBI:72998"/>
        <dbReference type="ChEBI" id="CHEBI:73001"/>
    </reaction>
    <physiologicalReaction direction="left-to-right" evidence="40">
        <dbReference type="Rhea" id="RHEA:38780"/>
    </physiologicalReaction>
</comment>
<evidence type="ECO:0000256" key="47">
    <source>
        <dbReference type="SAM" id="SignalP"/>
    </source>
</evidence>
<evidence type="ECO:0000256" key="15">
    <source>
        <dbReference type="ARBA" id="ARBA00023180"/>
    </source>
</evidence>
<comment type="catalytic activity">
    <reaction evidence="27">
        <text>1-(9Z-octadecenoyl)-glycerol + H2O = glycerol + (9Z)-octadecenoate + H(+)</text>
        <dbReference type="Rhea" id="RHEA:38487"/>
        <dbReference type="ChEBI" id="CHEBI:15377"/>
        <dbReference type="ChEBI" id="CHEBI:15378"/>
        <dbReference type="ChEBI" id="CHEBI:17754"/>
        <dbReference type="ChEBI" id="CHEBI:30823"/>
        <dbReference type="ChEBI" id="CHEBI:75342"/>
    </reaction>
    <physiologicalReaction direction="left-to-right" evidence="27">
        <dbReference type="Rhea" id="RHEA:38488"/>
    </physiologicalReaction>
</comment>
<comment type="catalytic activity">
    <reaction evidence="36">
        <text>1,2,3-tri-(9Z-octadecenoyl)-glycerol + H2O = di-(9Z)-octadecenoylglycerol + (9Z)-octadecenoate + H(+)</text>
        <dbReference type="Rhea" id="RHEA:38575"/>
        <dbReference type="ChEBI" id="CHEBI:15377"/>
        <dbReference type="ChEBI" id="CHEBI:15378"/>
        <dbReference type="ChEBI" id="CHEBI:30823"/>
        <dbReference type="ChEBI" id="CHEBI:53753"/>
        <dbReference type="ChEBI" id="CHEBI:75945"/>
    </reaction>
    <physiologicalReaction direction="left-to-right" evidence="36">
        <dbReference type="Rhea" id="RHEA:38576"/>
    </physiologicalReaction>
</comment>
<evidence type="ECO:0000256" key="1">
    <source>
        <dbReference type="ARBA" id="ARBA00004247"/>
    </source>
</evidence>
<comment type="catalytic activity">
    <reaction evidence="35">
        <text>1-octadecanoyl-2-(9Z,12Z)-octadecadienoyl-sn-glycerol + H2O = 1-octadecanoyl-sn-glycerol + (9Z,12Z)-octadecadienoate + H(+)</text>
        <dbReference type="Rhea" id="RHEA:40927"/>
        <dbReference type="ChEBI" id="CHEBI:15377"/>
        <dbReference type="ChEBI" id="CHEBI:15378"/>
        <dbReference type="ChEBI" id="CHEBI:30245"/>
        <dbReference type="ChEBI" id="CHEBI:75550"/>
        <dbReference type="ChEBI" id="CHEBI:77097"/>
    </reaction>
    <physiologicalReaction direction="left-to-right" evidence="35">
        <dbReference type="Rhea" id="RHEA:40928"/>
    </physiologicalReaction>
</comment>
<evidence type="ECO:0000256" key="43">
    <source>
        <dbReference type="ARBA" id="ARBA00048939"/>
    </source>
</evidence>
<comment type="catalytic activity">
    <reaction evidence="17">
        <text>a triacylglycerol + H2O = a diacylglycerol + a fatty acid + H(+)</text>
        <dbReference type="Rhea" id="RHEA:12044"/>
        <dbReference type="ChEBI" id="CHEBI:15377"/>
        <dbReference type="ChEBI" id="CHEBI:15378"/>
        <dbReference type="ChEBI" id="CHEBI:17855"/>
        <dbReference type="ChEBI" id="CHEBI:18035"/>
        <dbReference type="ChEBI" id="CHEBI:28868"/>
        <dbReference type="EC" id="3.1.1.3"/>
    </reaction>
    <physiologicalReaction direction="left-to-right" evidence="17">
        <dbReference type="Rhea" id="RHEA:12045"/>
    </physiologicalReaction>
</comment>
<evidence type="ECO:0000313" key="49">
    <source>
        <dbReference type="Proteomes" id="UP000242188"/>
    </source>
</evidence>
<evidence type="ECO:0000256" key="11">
    <source>
        <dbReference type="ARBA" id="ARBA00022801"/>
    </source>
</evidence>
<comment type="catalytic activity">
    <reaction evidence="43">
        <text>1-hexadecanoyl-2-(9Z)-octadecenoyl-3-octadecanoyl-sn-glycerol + H2O = 1-hexadecanoyl-3-octadecanoyl-sn-glycerol + (9Z)-octadecenoate + H(+)</text>
        <dbReference type="Rhea" id="RHEA:41103"/>
        <dbReference type="ChEBI" id="CHEBI:15377"/>
        <dbReference type="ChEBI" id="CHEBI:15378"/>
        <dbReference type="ChEBI" id="CHEBI:30823"/>
        <dbReference type="ChEBI" id="CHEBI:77623"/>
        <dbReference type="ChEBI" id="CHEBI:77624"/>
    </reaction>
    <physiologicalReaction direction="left-to-right" evidence="43">
        <dbReference type="Rhea" id="RHEA:41104"/>
    </physiologicalReaction>
</comment>
<evidence type="ECO:0000256" key="39">
    <source>
        <dbReference type="ARBA" id="ARBA00048656"/>
    </source>
</evidence>
<dbReference type="GO" id="GO:0004623">
    <property type="term" value="F:phospholipase A2 activity"/>
    <property type="evidence" value="ECO:0007669"/>
    <property type="project" value="UniProtKB-EC"/>
</dbReference>
<evidence type="ECO:0000256" key="45">
    <source>
        <dbReference type="ARBA" id="ARBA00049372"/>
    </source>
</evidence>
<dbReference type="GO" id="GO:0050253">
    <property type="term" value="F:retinyl-palmitate esterase activity"/>
    <property type="evidence" value="ECO:0007669"/>
    <property type="project" value="TreeGrafter"/>
</dbReference>
<evidence type="ECO:0000256" key="23">
    <source>
        <dbReference type="ARBA" id="ARBA00033022"/>
    </source>
</evidence>
<accession>A0A210QCY2</accession>
<evidence type="ECO:0000256" key="12">
    <source>
        <dbReference type="ARBA" id="ARBA00022989"/>
    </source>
</evidence>
<dbReference type="Pfam" id="PF00657">
    <property type="entry name" value="Lipase_GDSL"/>
    <property type="match status" value="1"/>
</dbReference>
<comment type="catalytic activity">
    <reaction evidence="19">
        <text>a 1,2-diacyl-sn-glycero-3-phosphocholine + H2O = a 1-acyl-sn-glycero-3-phosphocholine + a fatty acid + H(+)</text>
        <dbReference type="Rhea" id="RHEA:15801"/>
        <dbReference type="ChEBI" id="CHEBI:15377"/>
        <dbReference type="ChEBI" id="CHEBI:15378"/>
        <dbReference type="ChEBI" id="CHEBI:28868"/>
        <dbReference type="ChEBI" id="CHEBI:57643"/>
        <dbReference type="ChEBI" id="CHEBI:58168"/>
        <dbReference type="EC" id="3.1.1.4"/>
    </reaction>
    <physiologicalReaction direction="left-to-right" evidence="19">
        <dbReference type="Rhea" id="RHEA:15802"/>
    </physiologicalReaction>
</comment>
<dbReference type="Gene3D" id="3.40.50.1110">
    <property type="entry name" value="SGNH hydrolase"/>
    <property type="match status" value="1"/>
</dbReference>
<comment type="catalytic activity">
    <reaction evidence="39">
        <text>1-hexadecanoyl-sn-glycero-3-phosphocholine + H2O = sn-glycerol 3-phosphocholine + hexadecanoate + H(+)</text>
        <dbReference type="Rhea" id="RHEA:40435"/>
        <dbReference type="ChEBI" id="CHEBI:7896"/>
        <dbReference type="ChEBI" id="CHEBI:15377"/>
        <dbReference type="ChEBI" id="CHEBI:15378"/>
        <dbReference type="ChEBI" id="CHEBI:16870"/>
        <dbReference type="ChEBI" id="CHEBI:72998"/>
    </reaction>
    <physiologicalReaction direction="left-to-right" evidence="39">
        <dbReference type="Rhea" id="RHEA:40436"/>
    </physiologicalReaction>
</comment>
<evidence type="ECO:0000256" key="36">
    <source>
        <dbReference type="ARBA" id="ARBA00048386"/>
    </source>
</evidence>
<dbReference type="GO" id="GO:0004806">
    <property type="term" value="F:triacylglycerol lipase activity"/>
    <property type="evidence" value="ECO:0007669"/>
    <property type="project" value="UniProtKB-EC"/>
</dbReference>
<dbReference type="GO" id="GO:0031526">
    <property type="term" value="C:brush border membrane"/>
    <property type="evidence" value="ECO:0007669"/>
    <property type="project" value="TreeGrafter"/>
</dbReference>
<comment type="catalytic activity">
    <reaction evidence="29">
        <text>2,3-di-(9Z)-octadecenoyl-sn-glycerol + H2O = 3-(9Z-octadecenoyl)-sn-glycerol + (9Z)-octadecenoate + H(+)</text>
        <dbReference type="Rhea" id="RHEA:42604"/>
        <dbReference type="ChEBI" id="CHEBI:15377"/>
        <dbReference type="ChEBI" id="CHEBI:15378"/>
        <dbReference type="ChEBI" id="CHEBI:30823"/>
        <dbReference type="ChEBI" id="CHEBI:75824"/>
        <dbReference type="ChEBI" id="CHEBI:75938"/>
    </reaction>
    <physiologicalReaction direction="left-to-right" evidence="29">
        <dbReference type="Rhea" id="RHEA:42605"/>
    </physiologicalReaction>
</comment>
<sequence length="437" mass="48591">MRFSVLLVCAFLVYVGADYSQYRDFLQKQSNNQTFLRQYDAHLRSWASGQSVPAVRQEFPCEILEPLPPATSVNELTPADIKVVAAFGDSITAGTGIDAATPIGLLTQWRGLSWSVGGDGTFEDVITIPNIIKKYNPNVKGFSVGTGGVDSRNANLNLAVPGAKSDEMKEQAEALVERMKVEPGVDIENDWKIITLFVGGNDLCSYCEDKTKYAPEQYVDNIKQALDVLYQHVPKALVNVVPVLNIAIVKELNQNLVCDTIHLVLCKCAAYPSNSEEETEMKLAVEAYQKQLTDLISSGQFEKDDFAIIIQPFFTKTELPQKEGGGPDLAYFAPDCFHLSRSGHQSAATALWNNMFEFVGEKDDAWEPGEEVNCPTKVCINQTNMSAPCLFLWIHHATQFFVVSRNGSLNFLEIMSLKFIFQCFLFTGKPIFCYIPE</sequence>
<dbReference type="STRING" id="6573.A0A210QCY2"/>
<gene>
    <name evidence="48" type="ORF">KP79_PYT10342</name>
</gene>
<dbReference type="PROSITE" id="PS01098">
    <property type="entry name" value="LIPASE_GDSL_SER"/>
    <property type="match status" value="1"/>
</dbReference>
<evidence type="ECO:0000256" key="7">
    <source>
        <dbReference type="ARBA" id="ARBA00022475"/>
    </source>
</evidence>
<evidence type="ECO:0000256" key="28">
    <source>
        <dbReference type="ARBA" id="ARBA00047459"/>
    </source>
</evidence>
<comment type="catalytic activity">
    <reaction evidence="37">
        <text>a 1-acyl-sn-glycero-3-phosphocholine + H2O = sn-glycerol 3-phosphocholine + a fatty acid + H(+)</text>
        <dbReference type="Rhea" id="RHEA:15177"/>
        <dbReference type="ChEBI" id="CHEBI:15377"/>
        <dbReference type="ChEBI" id="CHEBI:15378"/>
        <dbReference type="ChEBI" id="CHEBI:16870"/>
        <dbReference type="ChEBI" id="CHEBI:28868"/>
        <dbReference type="ChEBI" id="CHEBI:58168"/>
        <dbReference type="EC" id="3.1.1.5"/>
    </reaction>
    <physiologicalReaction direction="left-to-right" evidence="37">
        <dbReference type="Rhea" id="RHEA:15178"/>
    </physiologicalReaction>
</comment>
<comment type="catalytic activity">
    <reaction evidence="38">
        <text>1-hexadecanoyl-2-(9Z-octadecenoyl)-sn-glycero-3-phosphoethanolamine + H2O = 1-hexadecanoyl-sn-glycero-3-phosphoethanolamine + (9Z)-octadecenoate + H(+)</text>
        <dbReference type="Rhea" id="RHEA:40911"/>
        <dbReference type="ChEBI" id="CHEBI:15377"/>
        <dbReference type="ChEBI" id="CHEBI:15378"/>
        <dbReference type="ChEBI" id="CHEBI:30823"/>
        <dbReference type="ChEBI" id="CHEBI:73004"/>
        <dbReference type="ChEBI" id="CHEBI:73007"/>
    </reaction>
    <physiologicalReaction direction="left-to-right" evidence="38">
        <dbReference type="Rhea" id="RHEA:40912"/>
    </physiologicalReaction>
</comment>
<comment type="catalytic activity">
    <reaction evidence="42">
        <text>1-O-hexadecyl-2-(9Z)-octadecenoyl-sn-glycero-3-phosphocholine + H2O = 1-O-hexadecyl-sn-glycero-3-phosphocholine + (9Z)-octadecenoate + H(+)</text>
        <dbReference type="Rhea" id="RHEA:40915"/>
        <dbReference type="ChEBI" id="CHEBI:15377"/>
        <dbReference type="ChEBI" id="CHEBI:15378"/>
        <dbReference type="ChEBI" id="CHEBI:30823"/>
        <dbReference type="ChEBI" id="CHEBI:34112"/>
        <dbReference type="ChEBI" id="CHEBI:64496"/>
    </reaction>
    <physiologicalReaction direction="left-to-right" evidence="42">
        <dbReference type="Rhea" id="RHEA:40916"/>
    </physiologicalReaction>
</comment>
<evidence type="ECO:0000256" key="17">
    <source>
        <dbReference type="ARBA" id="ARBA00023369"/>
    </source>
</evidence>
<reference evidence="48 49" key="1">
    <citation type="journal article" date="2017" name="Nat. Ecol. Evol.">
        <title>Scallop genome provides insights into evolution of bilaterian karyotype and development.</title>
        <authorList>
            <person name="Wang S."/>
            <person name="Zhang J."/>
            <person name="Jiao W."/>
            <person name="Li J."/>
            <person name="Xun X."/>
            <person name="Sun Y."/>
            <person name="Guo X."/>
            <person name="Huan P."/>
            <person name="Dong B."/>
            <person name="Zhang L."/>
            <person name="Hu X."/>
            <person name="Sun X."/>
            <person name="Wang J."/>
            <person name="Zhao C."/>
            <person name="Wang Y."/>
            <person name="Wang D."/>
            <person name="Huang X."/>
            <person name="Wang R."/>
            <person name="Lv J."/>
            <person name="Li Y."/>
            <person name="Zhang Z."/>
            <person name="Liu B."/>
            <person name="Lu W."/>
            <person name="Hui Y."/>
            <person name="Liang J."/>
            <person name="Zhou Z."/>
            <person name="Hou R."/>
            <person name="Li X."/>
            <person name="Liu Y."/>
            <person name="Li H."/>
            <person name="Ning X."/>
            <person name="Lin Y."/>
            <person name="Zhao L."/>
            <person name="Xing Q."/>
            <person name="Dou J."/>
            <person name="Li Y."/>
            <person name="Mao J."/>
            <person name="Guo H."/>
            <person name="Dou H."/>
            <person name="Li T."/>
            <person name="Mu C."/>
            <person name="Jiang W."/>
            <person name="Fu Q."/>
            <person name="Fu X."/>
            <person name="Miao Y."/>
            <person name="Liu J."/>
            <person name="Yu Q."/>
            <person name="Li R."/>
            <person name="Liao H."/>
            <person name="Li X."/>
            <person name="Kong Y."/>
            <person name="Jiang Z."/>
            <person name="Chourrout D."/>
            <person name="Li R."/>
            <person name="Bao Z."/>
        </authorList>
    </citation>
    <scope>NUCLEOTIDE SEQUENCE [LARGE SCALE GENOMIC DNA]</scope>
    <source>
        <strain evidence="48 49">PY_sf001</strain>
    </source>
</reference>
<evidence type="ECO:0000256" key="14">
    <source>
        <dbReference type="ARBA" id="ARBA00023136"/>
    </source>
</evidence>
<evidence type="ECO:0000256" key="34">
    <source>
        <dbReference type="ARBA" id="ARBA00048362"/>
    </source>
</evidence>
<comment type="catalytic activity">
    <reaction evidence="25">
        <text>1-hexadecanoyl-2-(9Z)-octadecenoyl-3-octadecanoyl-sn-glycerol + H2O = 2-(9Z-octadecenoyl)-3-octadecanoyl-sn-glycerol + hexadecanoate + H(+)</text>
        <dbReference type="Rhea" id="RHEA:41107"/>
        <dbReference type="ChEBI" id="CHEBI:7896"/>
        <dbReference type="ChEBI" id="CHEBI:15377"/>
        <dbReference type="ChEBI" id="CHEBI:15378"/>
        <dbReference type="ChEBI" id="CHEBI:75558"/>
        <dbReference type="ChEBI" id="CHEBI:77623"/>
    </reaction>
    <physiologicalReaction direction="left-to-right" evidence="25">
        <dbReference type="Rhea" id="RHEA:41108"/>
    </physiologicalReaction>
</comment>
<dbReference type="GO" id="GO:0006644">
    <property type="term" value="P:phospholipid metabolic process"/>
    <property type="evidence" value="ECO:0007669"/>
    <property type="project" value="TreeGrafter"/>
</dbReference>
<dbReference type="EMBL" id="NEDP02004132">
    <property type="protein sequence ID" value="OWF46594.1"/>
    <property type="molecule type" value="Genomic_DNA"/>
</dbReference>
<dbReference type="GO" id="GO:0004622">
    <property type="term" value="F:phosphatidylcholine lysophospholipase activity"/>
    <property type="evidence" value="ECO:0007669"/>
    <property type="project" value="UniProtKB-EC"/>
</dbReference>
<evidence type="ECO:0000256" key="10">
    <source>
        <dbReference type="ARBA" id="ARBA00022737"/>
    </source>
</evidence>
<comment type="similarity">
    <text evidence="2">Belongs to the 'GDSL' lipolytic enzyme family. Phospholipase B1 subfamily.</text>
</comment>
<keyword evidence="11" id="KW-0378">Hydrolase</keyword>
<comment type="subcellular location">
    <subcellularLocation>
        <location evidence="1">Apical cell membrane</location>
        <topology evidence="1">Single-pass type I membrane protein</topology>
    </subcellularLocation>
</comment>
<evidence type="ECO:0000256" key="38">
    <source>
        <dbReference type="ARBA" id="ARBA00048613"/>
    </source>
</evidence>
<comment type="catalytic activity">
    <reaction evidence="18">
        <text>1-hexadecanoyl-2-(9Z,12Z-octadecadienoyl)-sn-glycero-3-phosphocholine + H2O = (9Z,12Z)-octadecadienoate + 1-hexadecanoyl-sn-glycero-3-phosphocholine + H(+)</text>
        <dbReference type="Rhea" id="RHEA:40811"/>
        <dbReference type="ChEBI" id="CHEBI:15377"/>
        <dbReference type="ChEBI" id="CHEBI:15378"/>
        <dbReference type="ChEBI" id="CHEBI:30245"/>
        <dbReference type="ChEBI" id="CHEBI:72998"/>
        <dbReference type="ChEBI" id="CHEBI:73002"/>
    </reaction>
    <physiologicalReaction direction="left-to-right" evidence="18">
        <dbReference type="Rhea" id="RHEA:40812"/>
    </physiologicalReaction>
</comment>
<evidence type="ECO:0000256" key="30">
    <source>
        <dbReference type="ARBA" id="ARBA00048015"/>
    </source>
</evidence>
<comment type="catalytic activity">
    <reaction evidence="46">
        <text>2-(9Z-octadecenoyl)-glycerol + H2O = glycerol + (9Z)-octadecenoate + H(+)</text>
        <dbReference type="Rhea" id="RHEA:38491"/>
        <dbReference type="ChEBI" id="CHEBI:15377"/>
        <dbReference type="ChEBI" id="CHEBI:15378"/>
        <dbReference type="ChEBI" id="CHEBI:17754"/>
        <dbReference type="ChEBI" id="CHEBI:30823"/>
        <dbReference type="ChEBI" id="CHEBI:73990"/>
    </reaction>
    <physiologicalReaction direction="left-to-right" evidence="46">
        <dbReference type="Rhea" id="RHEA:38492"/>
    </physiologicalReaction>
</comment>
<dbReference type="InterPro" id="IPR001087">
    <property type="entry name" value="GDSL"/>
</dbReference>
<evidence type="ECO:0000256" key="33">
    <source>
        <dbReference type="ARBA" id="ARBA00048227"/>
    </source>
</evidence>
<evidence type="ECO:0000256" key="40">
    <source>
        <dbReference type="ARBA" id="ARBA00048699"/>
    </source>
</evidence>
<evidence type="ECO:0000256" key="29">
    <source>
        <dbReference type="ARBA" id="ARBA00048011"/>
    </source>
</evidence>
<evidence type="ECO:0000256" key="25">
    <source>
        <dbReference type="ARBA" id="ARBA00047324"/>
    </source>
</evidence>
<name>A0A210QCY2_MIZYE</name>
<keyword evidence="10" id="KW-0677">Repeat</keyword>
<evidence type="ECO:0000256" key="2">
    <source>
        <dbReference type="ARBA" id="ARBA00009979"/>
    </source>
</evidence>
<keyword evidence="8" id="KW-0812">Transmembrane</keyword>
<evidence type="ECO:0000256" key="3">
    <source>
        <dbReference type="ARBA" id="ARBA00013274"/>
    </source>
</evidence>
<comment type="catalytic activity">
    <reaction evidence="31">
        <text>a 1-O-alkyl-2-acyl-sn-glycero-3-phosphocholine + H2O = a 1-O-alkyl-sn-glycero-3-phosphocholine + a fatty acid + H(+)</text>
        <dbReference type="Rhea" id="RHEA:36231"/>
        <dbReference type="ChEBI" id="CHEBI:15377"/>
        <dbReference type="ChEBI" id="CHEBI:15378"/>
        <dbReference type="ChEBI" id="CHEBI:28868"/>
        <dbReference type="ChEBI" id="CHEBI:30909"/>
        <dbReference type="ChEBI" id="CHEBI:36702"/>
        <dbReference type="EC" id="3.1.1.4"/>
    </reaction>
    <physiologicalReaction direction="left-to-right" evidence="31">
        <dbReference type="Rhea" id="RHEA:36232"/>
    </physiologicalReaction>
</comment>
<evidence type="ECO:0000256" key="26">
    <source>
        <dbReference type="ARBA" id="ARBA00047363"/>
    </source>
</evidence>
<dbReference type="CDD" id="cd01824">
    <property type="entry name" value="Phospholipase_B_like"/>
    <property type="match status" value="1"/>
</dbReference>
<dbReference type="InterPro" id="IPR036514">
    <property type="entry name" value="SGNH_hydro_sf"/>
</dbReference>
<dbReference type="OrthoDB" id="10265800at2759"/>
<evidence type="ECO:0000256" key="42">
    <source>
        <dbReference type="ARBA" id="ARBA00048872"/>
    </source>
</evidence>
<dbReference type="EC" id="3.1.1.4" evidence="4"/>
<dbReference type="InterPro" id="IPR038885">
    <property type="entry name" value="PLB1"/>
</dbReference>
<evidence type="ECO:0000313" key="48">
    <source>
        <dbReference type="EMBL" id="OWF46594.1"/>
    </source>
</evidence>
<keyword evidence="14" id="KW-0472">Membrane</keyword>
<comment type="catalytic activity">
    <reaction evidence="34">
        <text>1-hexadecanoyl-2-(9Z,12Z-octadecadienoyl)-sn-glycero-3-phosphocholine + H2O = 2-(9Z,12Z-octadecadienoyl)-sn-glycero-3-phosphocholine + hexadecanoate + H(+)</text>
        <dbReference type="Rhea" id="RHEA:40971"/>
        <dbReference type="ChEBI" id="CHEBI:7896"/>
        <dbReference type="ChEBI" id="CHEBI:15377"/>
        <dbReference type="ChEBI" id="CHEBI:15378"/>
        <dbReference type="ChEBI" id="CHEBI:73002"/>
        <dbReference type="ChEBI" id="CHEBI:76084"/>
    </reaction>
    <physiologicalReaction direction="left-to-right" evidence="34">
        <dbReference type="Rhea" id="RHEA:40972"/>
    </physiologicalReaction>
</comment>
<evidence type="ECO:0000256" key="31">
    <source>
        <dbReference type="ARBA" id="ARBA00048049"/>
    </source>
</evidence>
<evidence type="ECO:0000256" key="9">
    <source>
        <dbReference type="ARBA" id="ARBA00022729"/>
    </source>
</evidence>
<evidence type="ECO:0000256" key="6">
    <source>
        <dbReference type="ARBA" id="ARBA00015133"/>
    </source>
</evidence>
<evidence type="ECO:0000256" key="8">
    <source>
        <dbReference type="ARBA" id="ARBA00022692"/>
    </source>
</evidence>
<evidence type="ECO:0000256" key="41">
    <source>
        <dbReference type="ARBA" id="ARBA00048869"/>
    </source>
</evidence>
<dbReference type="PANTHER" id="PTHR21325">
    <property type="entry name" value="PHOSPHOLIPASE B, PLB1"/>
    <property type="match status" value="1"/>
</dbReference>
<keyword evidence="15" id="KW-0325">Glycoprotein</keyword>
<keyword evidence="16" id="KW-1208">Phospholipid metabolism</keyword>
<dbReference type="SUPFAM" id="SSF52266">
    <property type="entry name" value="SGNH hydrolase"/>
    <property type="match status" value="1"/>
</dbReference>
<keyword evidence="7" id="KW-1003">Cell membrane</keyword>
<evidence type="ECO:0000256" key="18">
    <source>
        <dbReference type="ARBA" id="ARBA00023408"/>
    </source>
</evidence>
<keyword evidence="13" id="KW-0443">Lipid metabolism</keyword>
<comment type="catalytic activity">
    <reaction evidence="28">
        <text>1-hexadecanoyl-2-(9Z)-octadecenoyl-3-octadecanoyl-sn-glycerol + H2O = 1-hexadecanoyl-2-(9Z-octadecenoyl)-sn-glycerol + octadecanoate + H(+)</text>
        <dbReference type="Rhea" id="RHEA:41111"/>
        <dbReference type="ChEBI" id="CHEBI:15377"/>
        <dbReference type="ChEBI" id="CHEBI:15378"/>
        <dbReference type="ChEBI" id="CHEBI:25629"/>
        <dbReference type="ChEBI" id="CHEBI:75466"/>
        <dbReference type="ChEBI" id="CHEBI:77623"/>
    </reaction>
    <physiologicalReaction direction="left-to-right" evidence="28">
        <dbReference type="Rhea" id="RHEA:41112"/>
    </physiologicalReaction>
</comment>
<evidence type="ECO:0000256" key="24">
    <source>
        <dbReference type="ARBA" id="ARBA00045916"/>
    </source>
</evidence>
<evidence type="ECO:0000256" key="37">
    <source>
        <dbReference type="ARBA" id="ARBA00048454"/>
    </source>
</evidence>
<dbReference type="Proteomes" id="UP000242188">
    <property type="component" value="Unassembled WGS sequence"/>
</dbReference>
<dbReference type="PANTHER" id="PTHR21325:SF31">
    <property type="entry name" value="GH22081P-RELATED"/>
    <property type="match status" value="1"/>
</dbReference>
<keyword evidence="12" id="KW-1133">Transmembrane helix</keyword>
<evidence type="ECO:0000256" key="4">
    <source>
        <dbReference type="ARBA" id="ARBA00013278"/>
    </source>
</evidence>
<evidence type="ECO:0000256" key="19">
    <source>
        <dbReference type="ARBA" id="ARBA00023422"/>
    </source>
</evidence>
<comment type="catalytic activity">
    <reaction evidence="45">
        <text>1,3-di-(9Z-octadecenoyl)-glycerol + H2O = 1-(9Z-octadecenoyl)-glycerol + (9Z)-octadecenoate + H(+)</text>
        <dbReference type="Rhea" id="RHEA:39939"/>
        <dbReference type="ChEBI" id="CHEBI:15377"/>
        <dbReference type="ChEBI" id="CHEBI:15378"/>
        <dbReference type="ChEBI" id="CHEBI:30823"/>
        <dbReference type="ChEBI" id="CHEBI:75342"/>
        <dbReference type="ChEBI" id="CHEBI:75735"/>
    </reaction>
    <physiologicalReaction direction="left-to-right" evidence="45">
        <dbReference type="Rhea" id="RHEA:39940"/>
    </physiologicalReaction>
</comment>
<dbReference type="InterPro" id="IPR008265">
    <property type="entry name" value="Lipase_GDSL_AS"/>
</dbReference>
<evidence type="ECO:0000256" key="21">
    <source>
        <dbReference type="ARBA" id="ARBA00031182"/>
    </source>
</evidence>
<evidence type="ECO:0000256" key="44">
    <source>
        <dbReference type="ARBA" id="ARBA00049363"/>
    </source>
</evidence>
<dbReference type="InterPro" id="IPR035547">
    <property type="entry name" value="Phospholipase_B"/>
</dbReference>
<comment type="catalytic activity">
    <reaction evidence="26">
        <text>1,3-dihexadecanoyl-2-(9Z-octadecenoyl)glycerol + H2O = 1-hexadecanoyl-2-(9Z-octadecenoyl)-glycerol + hexadecanoate + H(+)</text>
        <dbReference type="Rhea" id="RHEA:40979"/>
        <dbReference type="ChEBI" id="CHEBI:7896"/>
        <dbReference type="ChEBI" id="CHEBI:15377"/>
        <dbReference type="ChEBI" id="CHEBI:15378"/>
        <dbReference type="ChEBI" id="CHEBI:75585"/>
        <dbReference type="ChEBI" id="CHEBI:75688"/>
    </reaction>
    <physiologicalReaction direction="left-to-right" evidence="26">
        <dbReference type="Rhea" id="RHEA:40980"/>
    </physiologicalReaction>
</comment>
<dbReference type="FunFam" id="3.40.50.1110:FF:000005">
    <property type="entry name" value="Phospholipase B1"/>
    <property type="match status" value="1"/>
</dbReference>
<evidence type="ECO:0000256" key="20">
    <source>
        <dbReference type="ARBA" id="ARBA00029723"/>
    </source>
</evidence>
<dbReference type="EC" id="3.1.1.5" evidence="3"/>
<evidence type="ECO:0000256" key="13">
    <source>
        <dbReference type="ARBA" id="ARBA00023098"/>
    </source>
</evidence>
<evidence type="ECO:0000256" key="27">
    <source>
        <dbReference type="ARBA" id="ARBA00047438"/>
    </source>
</evidence>
<keyword evidence="49" id="KW-1185">Reference proteome</keyword>
<evidence type="ECO:0000256" key="5">
    <source>
        <dbReference type="ARBA" id="ARBA00013279"/>
    </source>
</evidence>
<dbReference type="EC" id="3.1.1.3" evidence="5"/>
<comment type="catalytic activity">
    <reaction evidence="41">
        <text>1,3-dihexadecanoyl-2-(9Z-octadecenoyl)glycerol + H2O = 1,3-dihexadecanoylglycerol + (9Z)-octadecenoate + H(+)</text>
        <dbReference type="Rhea" id="RHEA:40983"/>
        <dbReference type="ChEBI" id="CHEBI:15377"/>
        <dbReference type="ChEBI" id="CHEBI:15378"/>
        <dbReference type="ChEBI" id="CHEBI:30823"/>
        <dbReference type="ChEBI" id="CHEBI:75688"/>
        <dbReference type="ChEBI" id="CHEBI:77619"/>
    </reaction>
    <physiologicalReaction direction="left-to-right" evidence="41">
        <dbReference type="Rhea" id="RHEA:40984"/>
    </physiologicalReaction>
</comment>
<protein>
    <recommendedName>
        <fullName evidence="6">Phospholipase B1, membrane-associated</fullName>
        <ecNumber evidence="5">3.1.1.3</ecNumber>
        <ecNumber evidence="4">3.1.1.4</ecNumber>
        <ecNumber evidence="3">3.1.1.5</ecNumber>
    </recommendedName>
    <alternativeName>
        <fullName evidence="20">Lysophospholipase</fullName>
    </alternativeName>
    <alternativeName>
        <fullName evidence="21">Phospholipase A2</fullName>
    </alternativeName>
    <alternativeName>
        <fullName evidence="23">Phospholipase B/lipase</fullName>
    </alternativeName>
    <alternativeName>
        <fullName evidence="22">Triacylglycerol lipase</fullName>
    </alternativeName>
</protein>
<feature type="signal peptide" evidence="47">
    <location>
        <begin position="1"/>
        <end position="17"/>
    </location>
</feature>
<evidence type="ECO:0000256" key="32">
    <source>
        <dbReference type="ARBA" id="ARBA00048058"/>
    </source>
</evidence>
<evidence type="ECO:0000256" key="35">
    <source>
        <dbReference type="ARBA" id="ARBA00048374"/>
    </source>
</evidence>
<evidence type="ECO:0000256" key="16">
    <source>
        <dbReference type="ARBA" id="ARBA00023264"/>
    </source>
</evidence>
<dbReference type="AlphaFoldDB" id="A0A210QCY2"/>
<evidence type="ECO:0000256" key="46">
    <source>
        <dbReference type="ARBA" id="ARBA00049461"/>
    </source>
</evidence>
<evidence type="ECO:0000256" key="22">
    <source>
        <dbReference type="ARBA" id="ARBA00031485"/>
    </source>
</evidence>
<proteinExistence type="inferred from homology"/>
<comment type="catalytic activity">
    <reaction evidence="44">
        <text>1,2-dihexadecanoyl-sn-glycero-3-phosphocholine + 2 H2O = sn-glycerol 3-phosphocholine + 2 hexadecanoate + 2 H(+)</text>
        <dbReference type="Rhea" id="RHEA:40975"/>
        <dbReference type="ChEBI" id="CHEBI:7896"/>
        <dbReference type="ChEBI" id="CHEBI:15377"/>
        <dbReference type="ChEBI" id="CHEBI:15378"/>
        <dbReference type="ChEBI" id="CHEBI:16870"/>
        <dbReference type="ChEBI" id="CHEBI:72999"/>
    </reaction>
    <physiologicalReaction direction="left-to-right" evidence="44">
        <dbReference type="Rhea" id="RHEA:40976"/>
    </physiologicalReaction>
</comment>
<comment type="catalytic activity">
    <reaction evidence="33">
        <text>1,2-dihexadecanoyl-sn-glycero-3-phosphocholine + H2O = 1-hexadecanoyl-sn-glycero-3-phosphocholine + hexadecanoate + H(+)</text>
        <dbReference type="Rhea" id="RHEA:41223"/>
        <dbReference type="ChEBI" id="CHEBI:7896"/>
        <dbReference type="ChEBI" id="CHEBI:15377"/>
        <dbReference type="ChEBI" id="CHEBI:15378"/>
        <dbReference type="ChEBI" id="CHEBI:72998"/>
        <dbReference type="ChEBI" id="CHEBI:72999"/>
    </reaction>
    <physiologicalReaction direction="left-to-right" evidence="33">
        <dbReference type="Rhea" id="RHEA:41224"/>
    </physiologicalReaction>
</comment>
<comment type="caution">
    <text evidence="48">The sequence shown here is derived from an EMBL/GenBank/DDBJ whole genome shotgun (WGS) entry which is preliminary data.</text>
</comment>
<keyword evidence="9 47" id="KW-0732">Signal</keyword>
<comment type="function">
    <text evidence="24">Calcium-independent membrane-associated phospholipase that catalyzes complete diacylation of phospholipids by hydrolyzing both sn-1 and sn-2 fatty acyl chains attached to the glycerol backbone (phospholipase B activity). Has dual phospholipase and lysophospholipase activities toward diacylphospholipids. Preferentially cleaves sn-2 ester bonds over sn-1 bonds. Acts as a lipase toward glycerolipid substrates. Hydrolyzes fatty acyl chains of diacylglycerols with preference for the sn-2 position and of triacylglycerols with not positional selectivity. May also hydrolyze long chain retinyl esters such as retinyl palmitate. May contribute to digestion of dietary phospholipids, glycerolipids and retinoids, facilitating lipid absorption at the brush border.</text>
</comment>
<feature type="chain" id="PRO_5012261929" description="Phospholipase B1, membrane-associated" evidence="47">
    <location>
        <begin position="18"/>
        <end position="437"/>
    </location>
</feature>
<organism evidence="48 49">
    <name type="scientific">Mizuhopecten yessoensis</name>
    <name type="common">Japanese scallop</name>
    <name type="synonym">Patinopecten yessoensis</name>
    <dbReference type="NCBI Taxonomy" id="6573"/>
    <lineage>
        <taxon>Eukaryota</taxon>
        <taxon>Metazoa</taxon>
        <taxon>Spiralia</taxon>
        <taxon>Lophotrochozoa</taxon>
        <taxon>Mollusca</taxon>
        <taxon>Bivalvia</taxon>
        <taxon>Autobranchia</taxon>
        <taxon>Pteriomorphia</taxon>
        <taxon>Pectinida</taxon>
        <taxon>Pectinoidea</taxon>
        <taxon>Pectinidae</taxon>
        <taxon>Mizuhopecten</taxon>
    </lineage>
</organism>
<comment type="catalytic activity">
    <reaction evidence="32">
        <text>1,2-di-(9Z-octadecenoyl)-sn-glycero-3-phosphocholine + H2O = 1-(9Z-octadecenoyl)-sn-glycero-3-phosphocholine + (9Z)-octadecenoate + H(+)</text>
        <dbReference type="Rhea" id="RHEA:40923"/>
        <dbReference type="ChEBI" id="CHEBI:15377"/>
        <dbReference type="ChEBI" id="CHEBI:15378"/>
        <dbReference type="ChEBI" id="CHEBI:28610"/>
        <dbReference type="ChEBI" id="CHEBI:30823"/>
        <dbReference type="ChEBI" id="CHEBI:74669"/>
    </reaction>
    <physiologicalReaction direction="left-to-right" evidence="32">
        <dbReference type="Rhea" id="RHEA:40924"/>
    </physiologicalReaction>
</comment>